<dbReference type="OrthoDB" id="431929at2759"/>
<evidence type="ECO:0000256" key="8">
    <source>
        <dbReference type="SAM" id="Phobius"/>
    </source>
</evidence>
<reference evidence="10" key="1">
    <citation type="submission" date="2020-10" db="EMBL/GenBank/DDBJ databases">
        <authorList>
            <person name="Kikuchi T."/>
        </authorList>
    </citation>
    <scope>NUCLEOTIDE SEQUENCE</scope>
    <source>
        <strain evidence="10">NKZ352</strain>
    </source>
</reference>
<feature type="compositionally biased region" description="Low complexity" evidence="7">
    <location>
        <begin position="326"/>
        <end position="341"/>
    </location>
</feature>
<keyword evidence="1" id="KW-0479">Metal-binding</keyword>
<dbReference type="Gene3D" id="3.60.20.40">
    <property type="match status" value="1"/>
</dbReference>
<evidence type="ECO:0000259" key="9">
    <source>
        <dbReference type="PROSITE" id="PS51039"/>
    </source>
</evidence>
<dbReference type="PRINTS" id="PR01210">
    <property type="entry name" value="GGTRANSPTASE"/>
</dbReference>
<gene>
    <name evidence="10" type="ORF">CAUJ_LOCUS9541</name>
</gene>
<dbReference type="Pfam" id="PF01428">
    <property type="entry name" value="zf-AN1"/>
    <property type="match status" value="2"/>
</dbReference>
<organism evidence="10 11">
    <name type="scientific">Caenorhabditis auriculariae</name>
    <dbReference type="NCBI Taxonomy" id="2777116"/>
    <lineage>
        <taxon>Eukaryota</taxon>
        <taxon>Metazoa</taxon>
        <taxon>Ecdysozoa</taxon>
        <taxon>Nematoda</taxon>
        <taxon>Chromadorea</taxon>
        <taxon>Rhabditida</taxon>
        <taxon>Rhabditina</taxon>
        <taxon>Rhabditomorpha</taxon>
        <taxon>Rhabditoidea</taxon>
        <taxon>Rhabditidae</taxon>
        <taxon>Peloderinae</taxon>
        <taxon>Caenorhabditis</taxon>
    </lineage>
</organism>
<dbReference type="SUPFAM" id="SSF56235">
    <property type="entry name" value="N-terminal nucleophile aminohydrolases (Ntn hydrolases)"/>
    <property type="match status" value="1"/>
</dbReference>
<keyword evidence="8" id="KW-1133">Transmembrane helix</keyword>
<keyword evidence="11" id="KW-1185">Reference proteome</keyword>
<dbReference type="Proteomes" id="UP000835052">
    <property type="component" value="Unassembled WGS sequence"/>
</dbReference>
<dbReference type="InterPro" id="IPR043137">
    <property type="entry name" value="GGT_ssub_C"/>
</dbReference>
<dbReference type="SMART" id="SM00154">
    <property type="entry name" value="ZnF_AN1"/>
    <property type="match status" value="2"/>
</dbReference>
<name>A0A8S1HEV3_9PELO</name>
<accession>A0A8S1HEV3</accession>
<evidence type="ECO:0000313" key="11">
    <source>
        <dbReference type="Proteomes" id="UP000835052"/>
    </source>
</evidence>
<keyword evidence="4" id="KW-0862">Zinc</keyword>
<keyword evidence="8" id="KW-0472">Membrane</keyword>
<keyword evidence="2" id="KW-0677">Repeat</keyword>
<evidence type="ECO:0000256" key="6">
    <source>
        <dbReference type="PROSITE-ProRule" id="PRU00449"/>
    </source>
</evidence>
<evidence type="ECO:0000256" key="3">
    <source>
        <dbReference type="ARBA" id="ARBA00022771"/>
    </source>
</evidence>
<dbReference type="GO" id="GO:0005886">
    <property type="term" value="C:plasma membrane"/>
    <property type="evidence" value="ECO:0007669"/>
    <property type="project" value="TreeGrafter"/>
</dbReference>
<keyword evidence="3 6" id="KW-0863">Zinc-finger</keyword>
<evidence type="ECO:0000313" key="10">
    <source>
        <dbReference type="EMBL" id="CAD6193622.1"/>
    </source>
</evidence>
<dbReference type="GO" id="GO:0008270">
    <property type="term" value="F:zinc ion binding"/>
    <property type="evidence" value="ECO:0007669"/>
    <property type="project" value="UniProtKB-KW"/>
</dbReference>
<feature type="region of interest" description="Disordered" evidence="7">
    <location>
        <begin position="268"/>
        <end position="292"/>
    </location>
</feature>
<evidence type="ECO:0000256" key="5">
    <source>
        <dbReference type="PIRSR" id="PIRSR600101-2"/>
    </source>
</evidence>
<dbReference type="GO" id="GO:0036374">
    <property type="term" value="F:glutathione hydrolase activity"/>
    <property type="evidence" value="ECO:0007669"/>
    <property type="project" value="InterPro"/>
</dbReference>
<feature type="domain" description="AN1-type" evidence="9">
    <location>
        <begin position="91"/>
        <end position="139"/>
    </location>
</feature>
<dbReference type="AlphaFoldDB" id="A0A8S1HEV3"/>
<feature type="domain" description="AN1-type" evidence="9">
    <location>
        <begin position="5"/>
        <end position="53"/>
    </location>
</feature>
<dbReference type="InterPro" id="IPR000058">
    <property type="entry name" value="Znf_AN1"/>
</dbReference>
<feature type="binding site" evidence="5">
    <location>
        <position position="443"/>
    </location>
    <ligand>
        <name>L-glutamate</name>
        <dbReference type="ChEBI" id="CHEBI:29985"/>
    </ligand>
</feature>
<keyword evidence="8" id="KW-0812">Transmembrane</keyword>
<comment type="caution">
    <text evidence="10">The sequence shown here is derived from an EMBL/GenBank/DDBJ whole genome shotgun (WGS) entry which is preliminary data.</text>
</comment>
<evidence type="ECO:0000256" key="4">
    <source>
        <dbReference type="ARBA" id="ARBA00022833"/>
    </source>
</evidence>
<protein>
    <recommendedName>
        <fullName evidence="9">AN1-type domain-containing protein</fullName>
    </recommendedName>
</protein>
<dbReference type="Pfam" id="PF01019">
    <property type="entry name" value="G_glu_transpept"/>
    <property type="match status" value="1"/>
</dbReference>
<dbReference type="Pfam" id="PF25403">
    <property type="entry name" value="zf-C2H2_ZFAND2"/>
    <property type="match status" value="1"/>
</dbReference>
<dbReference type="Gene3D" id="4.10.1110.10">
    <property type="entry name" value="AN1-like Zinc finger"/>
    <property type="match status" value="2"/>
</dbReference>
<dbReference type="SUPFAM" id="SSF118310">
    <property type="entry name" value="AN1-like Zinc finger"/>
    <property type="match status" value="2"/>
</dbReference>
<proteinExistence type="predicted"/>
<dbReference type="InterPro" id="IPR057357">
    <property type="entry name" value="Znf-C2H2_ZFAND2A/B"/>
</dbReference>
<feature type="region of interest" description="Disordered" evidence="7">
    <location>
        <begin position="162"/>
        <end position="198"/>
    </location>
</feature>
<dbReference type="InterPro" id="IPR029055">
    <property type="entry name" value="Ntn_hydrolases_N"/>
</dbReference>
<sequence length="875" mass="98246">MAEFPNFGQHCAVDLCNRLDFLPIKCDSCTRKFCTDHFTYEAHSCESSSHKNAQVPICPICSLPVPTPRGTPVDYQVNEHIQNNCSVNKTKIFTNKCNRAGCKKKELIPVTCTRCKRNFCLGHRHERDHDCEEFMKTAPHKKGGVFGFTLPAALGNCRSQVTRSQESQDEQLARALQEEEYSETPNRRNNSNSNCSKIIMPLNRRSPEQLVLLRKKGAPWTSAAVFVFLIFTLAAMFYLIYGRWIVIPNSERSEPIYDRSMRLLGKGGANGDRKNVNNQCGSHHGPKRTRVDGGRAIVLPNSEYSHFDHVVISTTSSSIPSDAKTTESTTLNFTTTTTARTSEADEQEKGASGSDVKTEKFQWPREIRSTVQELKNFAVLTNHEECSRISRDTLVRGGNAVDAAISAEFCLAAVHPHATGPGFGLVVTLHSEKDGKTYTIDGRERAPRTAVPHTFADNPNLAKLGYSSICTPGWVSVLWTLFRRFGSGRITWKDLVTPAARLILNDAVYVDHFLERAIREHHSTLKSEKSFRPILNSTTTSGSSIKDVALAELFHKLAVAPDPVELFYRGELADDVFMEMRKRGGLLRKSDFESYECVVSETVTVDIHYSQLRGPRFPSYFSLLKYFFRDIAEVYGISDELNNDPDFFESVLKALSHMQKIKKYVADDQVDKQVKRLIEMHRSGSPVEEEKKIETSSNVITIDNKGNVLSMASTSTNAFGSIRRSSKLGFVWNNAMSSFKTDCEKGVVNCILGGKRPAIHVSPFILFDEEDQPIMAFASTEGGLETTAQVILHHIILRKPIPAAIDMPKLFLMAPDVVKYESGVPQELLRSLREKYRTKIAEEHKAIYVLHRLTKNITEAICDFRQPNSCYPMGQ</sequence>
<dbReference type="InterPro" id="IPR035896">
    <property type="entry name" value="AN1-like_Znf"/>
</dbReference>
<evidence type="ECO:0000256" key="7">
    <source>
        <dbReference type="SAM" id="MobiDB-lite"/>
    </source>
</evidence>
<dbReference type="PANTHER" id="PTHR11686:SF69">
    <property type="entry name" value="GAMMA-GLUTAMYLTRANSPEPTIDASE 1"/>
    <property type="match status" value="1"/>
</dbReference>
<evidence type="ECO:0000256" key="1">
    <source>
        <dbReference type="ARBA" id="ARBA00022723"/>
    </source>
</evidence>
<evidence type="ECO:0000256" key="2">
    <source>
        <dbReference type="ARBA" id="ARBA00022737"/>
    </source>
</evidence>
<dbReference type="PROSITE" id="PS51039">
    <property type="entry name" value="ZF_AN1"/>
    <property type="match status" value="2"/>
</dbReference>
<dbReference type="GO" id="GO:0006751">
    <property type="term" value="P:glutathione catabolic process"/>
    <property type="evidence" value="ECO:0007669"/>
    <property type="project" value="InterPro"/>
</dbReference>
<dbReference type="EMBL" id="CAJGYM010000037">
    <property type="protein sequence ID" value="CAD6193622.1"/>
    <property type="molecule type" value="Genomic_DNA"/>
</dbReference>
<feature type="region of interest" description="Disordered" evidence="7">
    <location>
        <begin position="318"/>
        <end position="358"/>
    </location>
</feature>
<feature type="transmembrane region" description="Helical" evidence="8">
    <location>
        <begin position="220"/>
        <end position="241"/>
    </location>
</feature>
<dbReference type="InterPro" id="IPR000101">
    <property type="entry name" value="GGT_peptidase"/>
</dbReference>
<dbReference type="PANTHER" id="PTHR11686">
    <property type="entry name" value="GAMMA GLUTAMYL TRANSPEPTIDASE"/>
    <property type="match status" value="1"/>
</dbReference>